<keyword evidence="2" id="KW-0812">Transmembrane</keyword>
<sequence length="324" mass="33350">MMATAGEHDVQRVEPGSSGPDGKADRGMESREWTGPRLTAPPGWPSVATPPKPIDSPEFRPESATSGASRSEAVPSETVPPEASRSEAFDESTAIPATEVSATPPRSSESVDSAPAPDADDAPLPDVSPAAPPDAEAVFGWDFTTPAGPEGDWAFGSPKARRSWVLWTAIGAFLVVATAVAFVLVSGDGTSERATSPKSAPPQTASAIGPELLAAYQPQQVTRRRFEGSVQVSWLPPTRIDGVAGYLAIAQSPAGEFQNSSTVRADEQMTVLAGNAVTANSCVVVVTLISAEPAMKVAPSEPVCAADNLAPNPAPATTTVSKSP</sequence>
<dbReference type="AlphaFoldDB" id="A0A401YQV3"/>
<feature type="region of interest" description="Disordered" evidence="1">
    <location>
        <begin position="1"/>
        <end position="143"/>
    </location>
</feature>
<keyword evidence="4" id="KW-1185">Reference proteome</keyword>
<accession>A0A401YQV3</accession>
<evidence type="ECO:0000313" key="4">
    <source>
        <dbReference type="Proteomes" id="UP000286931"/>
    </source>
</evidence>
<keyword evidence="2" id="KW-0472">Membrane</keyword>
<protein>
    <submittedName>
        <fullName evidence="3">Uncharacterized protein</fullName>
    </submittedName>
</protein>
<organism evidence="3 4">
    <name type="scientific">Embleya hyalina</name>
    <dbReference type="NCBI Taxonomy" id="516124"/>
    <lineage>
        <taxon>Bacteria</taxon>
        <taxon>Bacillati</taxon>
        <taxon>Actinomycetota</taxon>
        <taxon>Actinomycetes</taxon>
        <taxon>Kitasatosporales</taxon>
        <taxon>Streptomycetaceae</taxon>
        <taxon>Embleya</taxon>
    </lineage>
</organism>
<dbReference type="EMBL" id="BIFH01000022">
    <property type="protein sequence ID" value="GCD96935.1"/>
    <property type="molecule type" value="Genomic_DNA"/>
</dbReference>
<name>A0A401YQV3_9ACTN</name>
<comment type="caution">
    <text evidence="3">The sequence shown here is derived from an EMBL/GenBank/DDBJ whole genome shotgun (WGS) entry which is preliminary data.</text>
</comment>
<feature type="compositionally biased region" description="Basic and acidic residues" evidence="1">
    <location>
        <begin position="1"/>
        <end position="12"/>
    </location>
</feature>
<feature type="compositionally biased region" description="Low complexity" evidence="1">
    <location>
        <begin position="107"/>
        <end position="117"/>
    </location>
</feature>
<reference evidence="3 4" key="1">
    <citation type="submission" date="2018-12" db="EMBL/GenBank/DDBJ databases">
        <title>Draft genome sequence of Embleya hyalina NBRC 13850T.</title>
        <authorList>
            <person name="Komaki H."/>
            <person name="Hosoyama A."/>
            <person name="Kimura A."/>
            <person name="Ichikawa N."/>
            <person name="Tamura T."/>
        </authorList>
    </citation>
    <scope>NUCLEOTIDE SEQUENCE [LARGE SCALE GENOMIC DNA]</scope>
    <source>
        <strain evidence="3 4">NBRC 13850</strain>
    </source>
</reference>
<evidence type="ECO:0000256" key="2">
    <source>
        <dbReference type="SAM" id="Phobius"/>
    </source>
</evidence>
<dbReference type="Proteomes" id="UP000286931">
    <property type="component" value="Unassembled WGS sequence"/>
</dbReference>
<feature type="transmembrane region" description="Helical" evidence="2">
    <location>
        <begin position="164"/>
        <end position="185"/>
    </location>
</feature>
<feature type="compositionally biased region" description="Pro residues" evidence="1">
    <location>
        <begin position="42"/>
        <end position="54"/>
    </location>
</feature>
<evidence type="ECO:0000313" key="3">
    <source>
        <dbReference type="EMBL" id="GCD96935.1"/>
    </source>
</evidence>
<feature type="compositionally biased region" description="Basic and acidic residues" evidence="1">
    <location>
        <begin position="22"/>
        <end position="34"/>
    </location>
</feature>
<evidence type="ECO:0000256" key="1">
    <source>
        <dbReference type="SAM" id="MobiDB-lite"/>
    </source>
</evidence>
<proteinExistence type="predicted"/>
<gene>
    <name evidence="3" type="ORF">EHYA_04622</name>
</gene>
<feature type="compositionally biased region" description="Low complexity" evidence="1">
    <location>
        <begin position="124"/>
        <end position="137"/>
    </location>
</feature>
<keyword evidence="2" id="KW-1133">Transmembrane helix</keyword>